<keyword evidence="1" id="KW-0472">Membrane</keyword>
<keyword evidence="1" id="KW-0812">Transmembrane</keyword>
<accession>A0ABS5LB08</accession>
<dbReference type="PANTHER" id="PTHR40078">
    <property type="entry name" value="INTEGRAL MEMBRANE PROTEIN-RELATED"/>
    <property type="match status" value="1"/>
</dbReference>
<feature type="transmembrane region" description="Helical" evidence="1">
    <location>
        <begin position="75"/>
        <end position="97"/>
    </location>
</feature>
<evidence type="ECO:0000313" key="2">
    <source>
        <dbReference type="EMBL" id="MBS2967907.1"/>
    </source>
</evidence>
<keyword evidence="1" id="KW-1133">Transmembrane helix</keyword>
<dbReference type="InterPro" id="IPR038750">
    <property type="entry name" value="YczE/YyaS-like"/>
</dbReference>
<evidence type="ECO:0000313" key="3">
    <source>
        <dbReference type="Proteomes" id="UP000682403"/>
    </source>
</evidence>
<name>A0ABS5LB08_9BACI</name>
<feature type="transmembrane region" description="Helical" evidence="1">
    <location>
        <begin position="154"/>
        <end position="181"/>
    </location>
</feature>
<feature type="transmembrane region" description="Helical" evidence="1">
    <location>
        <begin position="50"/>
        <end position="68"/>
    </location>
</feature>
<keyword evidence="3" id="KW-1185">Reference proteome</keyword>
<dbReference type="RefSeq" id="WP_211556563.1">
    <property type="nucleotide sequence ID" value="NZ_JAGVRK010000001.1"/>
</dbReference>
<dbReference type="Proteomes" id="UP000682403">
    <property type="component" value="Unassembled WGS sequence"/>
</dbReference>
<organism evidence="2 3">
    <name type="scientific">Metabacillus flavus</name>
    <dbReference type="NCBI Taxonomy" id="2823519"/>
    <lineage>
        <taxon>Bacteria</taxon>
        <taxon>Bacillati</taxon>
        <taxon>Bacillota</taxon>
        <taxon>Bacilli</taxon>
        <taxon>Bacillales</taxon>
        <taxon>Bacillaceae</taxon>
        <taxon>Metabacillus</taxon>
    </lineage>
</organism>
<proteinExistence type="predicted"/>
<dbReference type="Pfam" id="PF19700">
    <property type="entry name" value="DUF6198"/>
    <property type="match status" value="1"/>
</dbReference>
<feature type="transmembrane region" description="Helical" evidence="1">
    <location>
        <begin position="109"/>
        <end position="133"/>
    </location>
</feature>
<protein>
    <recommendedName>
        <fullName evidence="4">YitT family protein</fullName>
    </recommendedName>
</protein>
<evidence type="ECO:0008006" key="4">
    <source>
        <dbReference type="Google" id="ProtNLM"/>
    </source>
</evidence>
<comment type="caution">
    <text evidence="2">The sequence shown here is derived from an EMBL/GenBank/DDBJ whole genome shotgun (WGS) entry which is preliminary data.</text>
</comment>
<evidence type="ECO:0000256" key="1">
    <source>
        <dbReference type="SAM" id="Phobius"/>
    </source>
</evidence>
<reference evidence="2 3" key="1">
    <citation type="submission" date="2021-04" db="EMBL/GenBank/DDBJ databases">
        <title>Metabacillus sp. strain KIGAM252 whole genome sequence.</title>
        <authorList>
            <person name="Seo M.-J."/>
            <person name="Cho E.-S."/>
            <person name="Hwang C.Y."/>
            <person name="Yoon D.J."/>
        </authorList>
    </citation>
    <scope>NUCLEOTIDE SEQUENCE [LARGE SCALE GENOMIC DNA]</scope>
    <source>
        <strain evidence="2 3">KIGAM252</strain>
    </source>
</reference>
<feature type="transmembrane region" description="Helical" evidence="1">
    <location>
        <begin position="7"/>
        <end position="30"/>
    </location>
</feature>
<dbReference type="PANTHER" id="PTHR40078:SF1">
    <property type="entry name" value="INTEGRAL MEMBRANE PROTEIN"/>
    <property type="match status" value="1"/>
</dbReference>
<sequence length="212" mass="23135">MRYSYRLIIFLIGLTIFSYGIAMAIQVQYLGVSPWDMLNIALKDRFGLTIGTWTILVGLFLIGCSLFIGRKYINIGTLLNAVLVGVMVDAFLFIGFLPSPSSLPADIGILLLAIITMGVGGGMYSAAGIGAGPRDGFMLSLSDKTGISISRVRILIECLVVVIGLVIGGPVFIFTFIYPFIQSPIYERSYVFCSKWIMQRAGTMKETKEMTG</sequence>
<gene>
    <name evidence="2" type="ORF">J9317_03845</name>
</gene>
<dbReference type="EMBL" id="JAGVRK010000001">
    <property type="protein sequence ID" value="MBS2967907.1"/>
    <property type="molecule type" value="Genomic_DNA"/>
</dbReference>